<dbReference type="EMBL" id="JABTDW010000001">
    <property type="protein sequence ID" value="NSB16071.1"/>
    <property type="molecule type" value="Genomic_DNA"/>
</dbReference>
<keyword evidence="1" id="KW-0167">Capsid protein</keyword>
<accession>A0A0B5QK81</accession>
<dbReference type="STRING" id="1520.LF65_01714"/>
<reference evidence="3 11" key="6">
    <citation type="submission" date="2020-04" db="EMBL/GenBank/DDBJ databases">
        <authorList>
            <person name="Hitch T.C.A."/>
            <person name="Wylensek D."/>
            <person name="Clavel T."/>
        </authorList>
    </citation>
    <scope>NUCLEOTIDE SEQUENCE [LARGE SCALE GENOMIC DNA]</scope>
    <source>
        <strain evidence="3 11">WB01_NA02</strain>
    </source>
</reference>
<reference evidence="1" key="2">
    <citation type="submission" date="2016-02" db="EMBL/GenBank/DDBJ databases">
        <title>Genome sequence of Clostridium beijerinckii strain 59B.</title>
        <authorList>
            <person name="Little G.T."/>
            <person name="Minton N.P."/>
        </authorList>
    </citation>
    <scope>NUCLEOTIDE SEQUENCE</scope>
    <source>
        <strain evidence="1">NCIMB 14988</strain>
    </source>
</reference>
<reference evidence="5" key="8">
    <citation type="submission" date="2020-06" db="EMBL/GenBank/DDBJ databases">
        <title>Genomic insights into acetone-butanol-ethanol (ABE) fermentation by sequencing solventogenic clostridia strains.</title>
        <authorList>
            <person name="Brown S."/>
        </authorList>
    </citation>
    <scope>NUCLEOTIDE SEQUENCE</scope>
    <source>
        <strain evidence="5">DJ123</strain>
    </source>
</reference>
<dbReference type="Proteomes" id="UP001194098">
    <property type="component" value="Unassembled WGS sequence"/>
</dbReference>
<reference evidence="4" key="7">
    <citation type="submission" date="2020-05" db="EMBL/GenBank/DDBJ databases">
        <authorList>
            <person name="Brown S."/>
            <person name="Huntemann M."/>
            <person name="Clum A."/>
            <person name="Spunde A."/>
            <person name="Palaniappan K."/>
            <person name="Ritter S."/>
            <person name="Mikhailova N."/>
            <person name="Chen I.-M."/>
            <person name="Stamatis D."/>
            <person name="Reddy T."/>
            <person name="O'Malley R."/>
            <person name="Daum C."/>
            <person name="Shapiro N."/>
            <person name="Ivanova N."/>
            <person name="Kyrpides N."/>
            <person name="Woyke T."/>
        </authorList>
    </citation>
    <scope>NUCLEOTIDE SEQUENCE</scope>
    <source>
        <strain evidence="4">DJ080</strain>
    </source>
</reference>
<evidence type="ECO:0000313" key="10">
    <source>
        <dbReference type="Proteomes" id="UP000190973"/>
    </source>
</evidence>
<dbReference type="RefSeq" id="WP_041895638.1">
    <property type="nucleotide sequence ID" value="NZ_BKAK01000083.1"/>
</dbReference>
<evidence type="ECO:0000313" key="4">
    <source>
        <dbReference type="EMBL" id="NRT88702.1"/>
    </source>
</evidence>
<reference evidence="7 9" key="4">
    <citation type="submission" date="2017-02" db="EMBL/GenBank/DDBJ databases">
        <title>Genome sequence of Clostridium beijerinckii Br21.</title>
        <authorList>
            <person name="Fonseca B.C."/>
            <person name="Guazzaroni M.E."/>
            <person name="Riano-Pachon D.M."/>
            <person name="Reginatto V."/>
        </authorList>
    </citation>
    <scope>NUCLEOTIDE SEQUENCE [LARGE SCALE GENOMIC DNA]</scope>
    <source>
        <strain evidence="7 9">Br21</strain>
    </source>
</reference>
<evidence type="ECO:0000313" key="2">
    <source>
        <dbReference type="EMBL" id="MBC2477486.1"/>
    </source>
</evidence>
<keyword evidence="1" id="KW-0946">Virion</keyword>
<dbReference type="Proteomes" id="UP000190973">
    <property type="component" value="Unassembled WGS sequence"/>
</dbReference>
<dbReference type="OrthoDB" id="1913674at2"/>
<evidence type="ECO:0000313" key="9">
    <source>
        <dbReference type="Proteomes" id="UP000190959"/>
    </source>
</evidence>
<reference evidence="8" key="1">
    <citation type="submission" date="2014-12" db="EMBL/GenBank/DDBJ databases">
        <title>Genome sequence of Clostridium beijerinckii strain 59B.</title>
        <authorList>
            <person name="Little G.T."/>
            <person name="Minton N.P."/>
        </authorList>
    </citation>
    <scope>NUCLEOTIDE SEQUENCE [LARGE SCALE GENOMIC DNA]</scope>
    <source>
        <strain evidence="8">59B</strain>
    </source>
</reference>
<protein>
    <submittedName>
        <fullName evidence="1">Spore coat protein</fullName>
    </submittedName>
</protein>
<dbReference type="Proteomes" id="UP000822184">
    <property type="component" value="Unassembled WGS sequence"/>
</dbReference>
<dbReference type="Proteomes" id="UP000031866">
    <property type="component" value="Chromosome"/>
</dbReference>
<dbReference type="KEGG" id="cbei:LF65_01714"/>
<evidence type="ECO:0000313" key="11">
    <source>
        <dbReference type="Proteomes" id="UP000587880"/>
    </source>
</evidence>
<proteinExistence type="predicted"/>
<organism evidence="1 8">
    <name type="scientific">Clostridium beijerinckii</name>
    <name type="common">Clostridium MP</name>
    <dbReference type="NCBI Taxonomy" id="1520"/>
    <lineage>
        <taxon>Bacteria</taxon>
        <taxon>Bacillati</taxon>
        <taxon>Bacillota</taxon>
        <taxon>Clostridia</taxon>
        <taxon>Eubacteriales</taxon>
        <taxon>Clostridiaceae</taxon>
        <taxon>Clostridium</taxon>
    </lineage>
</organism>
<dbReference type="AlphaFoldDB" id="A0A0B5QK81"/>
<dbReference type="Proteomes" id="UP000587880">
    <property type="component" value="Unassembled WGS sequence"/>
</dbReference>
<evidence type="ECO:0000313" key="7">
    <source>
        <dbReference type="EMBL" id="OOP74365.1"/>
    </source>
</evidence>
<dbReference type="Gene3D" id="1.20.1260.10">
    <property type="match status" value="1"/>
</dbReference>
<evidence type="ECO:0000313" key="3">
    <source>
        <dbReference type="EMBL" id="NMF03921.1"/>
    </source>
</evidence>
<reference evidence="2" key="9">
    <citation type="journal article" date="2022" name="Nat. Biotechnol.">
        <title>Carbon-negative production of acetone and isopropanol by gas fermentation at industrial pilot scale.</title>
        <authorList>
            <person name="Liew F.E."/>
            <person name="Nogle R."/>
            <person name="Abdalla T."/>
            <person name="Rasor B.J."/>
            <person name="Canter C."/>
            <person name="Jensen R.O."/>
            <person name="Wang L."/>
            <person name="Strutz J."/>
            <person name="Chirania P."/>
            <person name="De Tissera S."/>
            <person name="Mueller A.P."/>
            <person name="Ruan Z."/>
            <person name="Gao A."/>
            <person name="Tran L."/>
            <person name="Engle N.L."/>
            <person name="Bromley J.C."/>
            <person name="Daniell J."/>
            <person name="Conrado R."/>
            <person name="Tschaplinski T.J."/>
            <person name="Giannone R.J."/>
            <person name="Hettich R.L."/>
            <person name="Karim A.S."/>
            <person name="Simpson S.D."/>
            <person name="Brown S.D."/>
            <person name="Leang C."/>
            <person name="Jewett M.C."/>
            <person name="Kopke M."/>
        </authorList>
    </citation>
    <scope>NUCLEOTIDE SEQUENCE</scope>
    <source>
        <strain evidence="2">DJ015</strain>
        <strain evidence="4">DJ080</strain>
    </source>
</reference>
<dbReference type="EMBL" id="JABSWW010000001">
    <property type="protein sequence ID" value="NRT88702.1"/>
    <property type="molecule type" value="Genomic_DNA"/>
</dbReference>
<gene>
    <name evidence="4" type="ORF">B0H41_002381</name>
    <name evidence="5" type="ORF">BCD95_004330</name>
    <name evidence="7" type="ORF">CBEIBR21_07720</name>
    <name evidence="6" type="ORF">CLBCK_06230</name>
    <name evidence="3" type="ORF">HF849_04005</name>
    <name evidence="2" type="ORF">HGI39_22895</name>
    <name evidence="1" type="ORF">LF65_01714</name>
</gene>
<dbReference type="EMBL" id="CP010086">
    <property type="protein sequence ID" value="AJG98317.1"/>
    <property type="molecule type" value="Genomic_DNA"/>
</dbReference>
<evidence type="ECO:0000313" key="6">
    <source>
        <dbReference type="EMBL" id="OOM63811.1"/>
    </source>
</evidence>
<sequence>MNDQSIAPNETMQLHEILTFKNTCLTKALTMSPLVSDEELKSILQQEVSVSEKHIEELRSLMEKSNIASSEE</sequence>
<dbReference type="Proteomes" id="UP000190959">
    <property type="component" value="Unassembled WGS sequence"/>
</dbReference>
<dbReference type="InterPro" id="IPR012347">
    <property type="entry name" value="Ferritin-like"/>
</dbReference>
<dbReference type="Proteomes" id="UP001193748">
    <property type="component" value="Unassembled WGS sequence"/>
</dbReference>
<evidence type="ECO:0000313" key="1">
    <source>
        <dbReference type="EMBL" id="AJG98317.1"/>
    </source>
</evidence>
<reference evidence="2" key="5">
    <citation type="submission" date="2020-04" db="EMBL/GenBank/DDBJ databases">
        <authorList>
            <person name="Brown S."/>
        </authorList>
    </citation>
    <scope>NUCLEOTIDE SEQUENCE</scope>
    <source>
        <strain evidence="2">DJ015</strain>
    </source>
</reference>
<dbReference type="GeneID" id="66344464"/>
<evidence type="ECO:0000313" key="5">
    <source>
        <dbReference type="EMBL" id="NSB16071.1"/>
    </source>
</evidence>
<reference evidence="6 10" key="3">
    <citation type="submission" date="2016-05" db="EMBL/GenBank/DDBJ databases">
        <title>Microbial solvent formation.</title>
        <authorList>
            <person name="Poehlein A."/>
            <person name="Montoya Solano J.D."/>
            <person name="Flitsch S."/>
            <person name="Krabben P."/>
            <person name="Duerre P."/>
            <person name="Daniel R."/>
        </authorList>
    </citation>
    <scope>NUCLEOTIDE SEQUENCE [LARGE SCALE GENOMIC DNA]</scope>
    <source>
        <strain evidence="6 10">DSM 53</strain>
    </source>
</reference>
<dbReference type="EMBL" id="LZZI01000008">
    <property type="protein sequence ID" value="OOM63811.1"/>
    <property type="molecule type" value="Genomic_DNA"/>
</dbReference>
<name>A0A0B5QK81_CLOBE</name>
<evidence type="ECO:0000313" key="8">
    <source>
        <dbReference type="Proteomes" id="UP000031866"/>
    </source>
</evidence>
<dbReference type="EMBL" id="JABAGV010000097">
    <property type="protein sequence ID" value="MBC2477486.1"/>
    <property type="molecule type" value="Genomic_DNA"/>
</dbReference>
<dbReference type="EMBL" id="JABAGD010000005">
    <property type="protein sequence ID" value="NMF03921.1"/>
    <property type="molecule type" value="Genomic_DNA"/>
</dbReference>
<dbReference type="EMBL" id="MWMH01000002">
    <property type="protein sequence ID" value="OOP74365.1"/>
    <property type="molecule type" value="Genomic_DNA"/>
</dbReference>